<accession>A0ABZ0HPQ5</accession>
<name>A0ABZ0HPQ5_9HYPH</name>
<sequence length="332" mass="36050">MTNGIPLADLLASVQAGPASPRDGSFRVYPIPGPSKHYVGRNDLGQPCVLLGSDSGPMHAPVRLAAIEARFGAICQIRPVDAEQREETLTTVVCTSSDPQAQIYFLHVCETIIRILGASPSLPKVVEVVQRLIELFRRLTKPASRSVIGLLGELYLIGCSRGIETTVSAWRSADIDRFDFSVADVRLDVKTSGERMRAHHLSAEQCHPPTGTTGLLVSMFIEGSGGGMSLIELLTHIERRLAGNDALILKVQETVAETLGDTLPTSMMMRFDDRLAQSSLQIYDLRSIPAIRDGIPAEVSQVHFRSDLSRTPPLSVAQVSEMTTIGRDMLPA</sequence>
<dbReference type="EMBL" id="CP136862">
    <property type="protein sequence ID" value="WOJ88399.1"/>
    <property type="molecule type" value="Genomic_DNA"/>
</dbReference>
<reference evidence="1 2" key="1">
    <citation type="submission" date="2023-10" db="EMBL/GenBank/DDBJ databases">
        <title>Novel methanotroph of the genus Methylocapsa from a subarctic wetland.</title>
        <authorList>
            <person name="Belova S.E."/>
            <person name="Oshkin I.Y."/>
            <person name="Miroshnikov K."/>
            <person name="Dedysh S.N."/>
        </authorList>
    </citation>
    <scope>NUCLEOTIDE SEQUENCE [LARGE SCALE GENOMIC DNA]</scope>
    <source>
        <strain evidence="1 2">RX1</strain>
    </source>
</reference>
<dbReference type="RefSeq" id="WP_407337836.1">
    <property type="nucleotide sequence ID" value="NZ_CP136862.1"/>
</dbReference>
<dbReference type="InterPro" id="IPR025534">
    <property type="entry name" value="DUF4420"/>
</dbReference>
<dbReference type="Pfam" id="PF14390">
    <property type="entry name" value="DUF4420"/>
    <property type="match status" value="1"/>
</dbReference>
<keyword evidence="2" id="KW-1185">Reference proteome</keyword>
<evidence type="ECO:0000313" key="1">
    <source>
        <dbReference type="EMBL" id="WOJ88399.1"/>
    </source>
</evidence>
<gene>
    <name evidence="1" type="ORF">RZS28_11200</name>
</gene>
<dbReference type="Proteomes" id="UP001626536">
    <property type="component" value="Chromosome"/>
</dbReference>
<evidence type="ECO:0000313" key="2">
    <source>
        <dbReference type="Proteomes" id="UP001626536"/>
    </source>
</evidence>
<proteinExistence type="predicted"/>
<organism evidence="1 2">
    <name type="scientific">Methylocapsa polymorpha</name>
    <dbReference type="NCBI Taxonomy" id="3080828"/>
    <lineage>
        <taxon>Bacteria</taxon>
        <taxon>Pseudomonadati</taxon>
        <taxon>Pseudomonadota</taxon>
        <taxon>Alphaproteobacteria</taxon>
        <taxon>Hyphomicrobiales</taxon>
        <taxon>Beijerinckiaceae</taxon>
        <taxon>Methylocapsa</taxon>
    </lineage>
</organism>
<protein>
    <submittedName>
        <fullName evidence="1">PD-(D/E)XK motif protein</fullName>
    </submittedName>
</protein>